<dbReference type="InterPro" id="IPR036890">
    <property type="entry name" value="HATPase_C_sf"/>
</dbReference>
<sequence length="489" mass="54816">MLMYQTQVLFVEDEQVAHSMLQQMLVNMGVKCRGARTASEALELVPDAEILIVDLGLPDMDGLELIRRAMRLNPMLQVIVCSAVEDQKSAVKAFRLGVVDFLPKPYNPEKLTHSLMQAAYALIPKKKLSSDCFHFGPLVSSLADQINRFLATNPLDLAPFCQAQLFPFAIVTRHELQGANLNFNQLILQEQKMDAGPEGLFDGNKSELLSLILATLPLNDETVFRLYPLFLENGSVGWYQIVLKKLVTQSGESLFFCLVLDANNYLLLVSQVNRLSELASQARGEEWLFFAQELHDRVAQDLGLIRSKLLGWSGTFDEERTSLLNLTDEVIANVRRIIAEYREAQDLGTDLEGELRKYCEVYLKNTQCHFSGDFIDIQREMDRDLSFDCLRVLQELLRNVAKHALAQNLWLTGQSISGTICFEVKDDGQGCPAVIPPPKVGNKAGGTGLWFAQQRVVRWSGKLERVAASKGTAWRVSFPMPKIQFSSAG</sequence>
<dbReference type="InterPro" id="IPR001789">
    <property type="entry name" value="Sig_transdc_resp-reg_receiver"/>
</dbReference>
<reference evidence="6 7" key="1">
    <citation type="journal article" date="2016" name="Nat. Commun.">
        <title>Thousands of microbial genomes shed light on interconnected biogeochemical processes in an aquifer system.</title>
        <authorList>
            <person name="Anantharaman K."/>
            <person name="Brown C.T."/>
            <person name="Hug L.A."/>
            <person name="Sharon I."/>
            <person name="Castelle C.J."/>
            <person name="Probst A.J."/>
            <person name="Thomas B.C."/>
            <person name="Singh A."/>
            <person name="Wilkins M.J."/>
            <person name="Karaoz U."/>
            <person name="Brodie E.L."/>
            <person name="Williams K.H."/>
            <person name="Hubbard S.S."/>
            <person name="Banfield J.F."/>
        </authorList>
    </citation>
    <scope>NUCLEOTIDE SEQUENCE [LARGE SCALE GENOMIC DNA]</scope>
</reference>
<keyword evidence="1" id="KW-0808">Transferase</keyword>
<evidence type="ECO:0000256" key="2">
    <source>
        <dbReference type="ARBA" id="ARBA00022777"/>
    </source>
</evidence>
<dbReference type="Proteomes" id="UP000177583">
    <property type="component" value="Unassembled WGS sequence"/>
</dbReference>
<dbReference type="Pfam" id="PF00072">
    <property type="entry name" value="Response_reg"/>
    <property type="match status" value="1"/>
</dbReference>
<evidence type="ECO:0000313" key="7">
    <source>
        <dbReference type="Proteomes" id="UP000177583"/>
    </source>
</evidence>
<gene>
    <name evidence="6" type="ORF">A2557_09620</name>
</gene>
<dbReference type="InterPro" id="IPR011006">
    <property type="entry name" value="CheY-like_superfamily"/>
</dbReference>
<evidence type="ECO:0000313" key="6">
    <source>
        <dbReference type="EMBL" id="OGH00320.1"/>
    </source>
</evidence>
<proteinExistence type="predicted"/>
<evidence type="ECO:0000256" key="4">
    <source>
        <dbReference type="PROSITE-ProRule" id="PRU00169"/>
    </source>
</evidence>
<feature type="domain" description="Response regulatory" evidence="5">
    <location>
        <begin position="7"/>
        <end position="119"/>
    </location>
</feature>
<dbReference type="Pfam" id="PF02518">
    <property type="entry name" value="HATPase_c"/>
    <property type="match status" value="1"/>
</dbReference>
<dbReference type="Gene3D" id="3.40.50.2300">
    <property type="match status" value="1"/>
</dbReference>
<comment type="caution">
    <text evidence="6">The sequence shown here is derived from an EMBL/GenBank/DDBJ whole genome shotgun (WGS) entry which is preliminary data.</text>
</comment>
<dbReference type="SUPFAM" id="SSF55874">
    <property type="entry name" value="ATPase domain of HSP90 chaperone/DNA topoisomerase II/histidine kinase"/>
    <property type="match status" value="1"/>
</dbReference>
<dbReference type="SUPFAM" id="SSF52172">
    <property type="entry name" value="CheY-like"/>
    <property type="match status" value="1"/>
</dbReference>
<dbReference type="InterPro" id="IPR003594">
    <property type="entry name" value="HATPase_dom"/>
</dbReference>
<dbReference type="PANTHER" id="PTHR24421">
    <property type="entry name" value="NITRATE/NITRITE SENSOR PROTEIN NARX-RELATED"/>
    <property type="match status" value="1"/>
</dbReference>
<evidence type="ECO:0000259" key="5">
    <source>
        <dbReference type="PROSITE" id="PS50110"/>
    </source>
</evidence>
<dbReference type="GO" id="GO:0000160">
    <property type="term" value="P:phosphorelay signal transduction system"/>
    <property type="evidence" value="ECO:0007669"/>
    <property type="project" value="UniProtKB-KW"/>
</dbReference>
<dbReference type="CDD" id="cd00156">
    <property type="entry name" value="REC"/>
    <property type="match status" value="1"/>
</dbReference>
<evidence type="ECO:0000256" key="3">
    <source>
        <dbReference type="ARBA" id="ARBA00023012"/>
    </source>
</evidence>
<keyword evidence="4" id="KW-0597">Phosphoprotein</keyword>
<evidence type="ECO:0000256" key="1">
    <source>
        <dbReference type="ARBA" id="ARBA00022679"/>
    </source>
</evidence>
<keyword evidence="3" id="KW-0902">Two-component regulatory system</keyword>
<dbReference type="PANTHER" id="PTHR24421:SF59">
    <property type="entry name" value="OXYGEN SENSOR HISTIDINE KINASE NREB"/>
    <property type="match status" value="1"/>
</dbReference>
<dbReference type="Gene3D" id="3.30.565.10">
    <property type="entry name" value="Histidine kinase-like ATPase, C-terminal domain"/>
    <property type="match status" value="1"/>
</dbReference>
<dbReference type="InterPro" id="IPR050482">
    <property type="entry name" value="Sensor_HK_TwoCompSys"/>
</dbReference>
<organism evidence="6 7">
    <name type="scientific">Candidatus Lambdaproteobacteria bacterium RIFOXYD2_FULL_56_26</name>
    <dbReference type="NCBI Taxonomy" id="1817773"/>
    <lineage>
        <taxon>Bacteria</taxon>
        <taxon>Pseudomonadati</taxon>
        <taxon>Pseudomonadota</taxon>
        <taxon>Candidatus Lambdaproteobacteria</taxon>
    </lineage>
</organism>
<keyword evidence="2" id="KW-0418">Kinase</keyword>
<feature type="modified residue" description="4-aspartylphosphate" evidence="4">
    <location>
        <position position="54"/>
    </location>
</feature>
<dbReference type="AlphaFoldDB" id="A0A1F6GQA4"/>
<protein>
    <recommendedName>
        <fullName evidence="5">Response regulatory domain-containing protein</fullName>
    </recommendedName>
</protein>
<dbReference type="EMBL" id="MFNF01000047">
    <property type="protein sequence ID" value="OGH00320.1"/>
    <property type="molecule type" value="Genomic_DNA"/>
</dbReference>
<dbReference type="GO" id="GO:0016301">
    <property type="term" value="F:kinase activity"/>
    <property type="evidence" value="ECO:0007669"/>
    <property type="project" value="UniProtKB-KW"/>
</dbReference>
<accession>A0A1F6GQA4</accession>
<name>A0A1F6GQA4_9PROT</name>
<dbReference type="PROSITE" id="PS50110">
    <property type="entry name" value="RESPONSE_REGULATORY"/>
    <property type="match status" value="1"/>
</dbReference>
<dbReference type="SMART" id="SM00448">
    <property type="entry name" value="REC"/>
    <property type="match status" value="1"/>
</dbReference>